<comment type="caution">
    <text evidence="5">The sequence shown here is derived from an EMBL/GenBank/DDBJ whole genome shotgun (WGS) entry which is preliminary data.</text>
</comment>
<dbReference type="PANTHER" id="PTHR33397:SF3">
    <property type="entry name" value="MRNA NUCLEASE HEPT"/>
    <property type="match status" value="1"/>
</dbReference>
<keyword evidence="3" id="KW-0378">Hydrolase</keyword>
<accession>A0A2M6K8C5</accession>
<protein>
    <recommendedName>
        <fullName evidence="7">DUF86 domain-containing protein</fullName>
    </recommendedName>
</protein>
<dbReference type="InterPro" id="IPR052379">
    <property type="entry name" value="Type_VII_TA_RNase"/>
</dbReference>
<evidence type="ECO:0000313" key="6">
    <source>
        <dbReference type="Proteomes" id="UP000230869"/>
    </source>
</evidence>
<evidence type="ECO:0000256" key="2">
    <source>
        <dbReference type="ARBA" id="ARBA00022722"/>
    </source>
</evidence>
<evidence type="ECO:0000256" key="1">
    <source>
        <dbReference type="ARBA" id="ARBA00022649"/>
    </source>
</evidence>
<dbReference type="GO" id="GO:0110001">
    <property type="term" value="C:toxin-antitoxin complex"/>
    <property type="evidence" value="ECO:0007669"/>
    <property type="project" value="InterPro"/>
</dbReference>
<evidence type="ECO:0008006" key="7">
    <source>
        <dbReference type="Google" id="ProtNLM"/>
    </source>
</evidence>
<dbReference type="GO" id="GO:0004540">
    <property type="term" value="F:RNA nuclease activity"/>
    <property type="evidence" value="ECO:0007669"/>
    <property type="project" value="InterPro"/>
</dbReference>
<name>A0A2M6K8C5_9BACT</name>
<sequence>MIILILNMEIKKINKKLISEKIRMIDEYFSIMREIIQNYSVKEIKNNPKDLHSVEREFQMIVDTMVDINSHIISRKVLPAAEDFQSTFEILGRNKILSLDFALKIAPIVGLRNRIVHKYEKLDIEKFLNDLKTKSDNFAEYIKQINKFLKKVK</sequence>
<dbReference type="EMBL" id="PCWW01000070">
    <property type="protein sequence ID" value="PIR12798.1"/>
    <property type="molecule type" value="Genomic_DNA"/>
</dbReference>
<dbReference type="Proteomes" id="UP000230869">
    <property type="component" value="Unassembled WGS sequence"/>
</dbReference>
<proteinExistence type="inferred from homology"/>
<gene>
    <name evidence="5" type="ORF">COV49_04140</name>
</gene>
<dbReference type="Gene3D" id="1.20.120.580">
    <property type="entry name" value="bsu32300-like"/>
    <property type="match status" value="1"/>
</dbReference>
<reference evidence="5 6" key="1">
    <citation type="submission" date="2017-09" db="EMBL/GenBank/DDBJ databases">
        <title>Depth-based differentiation of microbial function through sediment-hosted aquifers and enrichment of novel symbionts in the deep terrestrial subsurface.</title>
        <authorList>
            <person name="Probst A.J."/>
            <person name="Ladd B."/>
            <person name="Jarett J.K."/>
            <person name="Geller-Mcgrath D.E."/>
            <person name="Sieber C.M."/>
            <person name="Emerson J.B."/>
            <person name="Anantharaman K."/>
            <person name="Thomas B.C."/>
            <person name="Malmstrom R."/>
            <person name="Stieglmeier M."/>
            <person name="Klingl A."/>
            <person name="Woyke T."/>
            <person name="Ryan C.M."/>
            <person name="Banfield J.F."/>
        </authorList>
    </citation>
    <scope>NUCLEOTIDE SEQUENCE [LARGE SCALE GENOMIC DNA]</scope>
    <source>
        <strain evidence="5">CG11_big_fil_rev_8_21_14_0_20_39_10</strain>
    </source>
</reference>
<keyword evidence="1" id="KW-1277">Toxin-antitoxin system</keyword>
<dbReference type="InterPro" id="IPR037038">
    <property type="entry name" value="HepT-like_sf"/>
</dbReference>
<dbReference type="Pfam" id="PF01934">
    <property type="entry name" value="HepT-like"/>
    <property type="match status" value="1"/>
</dbReference>
<dbReference type="PANTHER" id="PTHR33397">
    <property type="entry name" value="UPF0331 PROTEIN YUTE"/>
    <property type="match status" value="1"/>
</dbReference>
<keyword evidence="2" id="KW-0540">Nuclease</keyword>
<dbReference type="NCBIfam" id="NF047751">
    <property type="entry name" value="HepT_toxin"/>
    <property type="match status" value="1"/>
</dbReference>
<dbReference type="GO" id="GO:0016787">
    <property type="term" value="F:hydrolase activity"/>
    <property type="evidence" value="ECO:0007669"/>
    <property type="project" value="UniProtKB-KW"/>
</dbReference>
<evidence type="ECO:0000256" key="3">
    <source>
        <dbReference type="ARBA" id="ARBA00022801"/>
    </source>
</evidence>
<dbReference type="AlphaFoldDB" id="A0A2M6K8C5"/>
<evidence type="ECO:0000313" key="5">
    <source>
        <dbReference type="EMBL" id="PIR12798.1"/>
    </source>
</evidence>
<dbReference type="InterPro" id="IPR008201">
    <property type="entry name" value="HepT-like"/>
</dbReference>
<comment type="similarity">
    <text evidence="4">Belongs to the HepT RNase toxin family.</text>
</comment>
<evidence type="ECO:0000256" key="4">
    <source>
        <dbReference type="ARBA" id="ARBA00024207"/>
    </source>
</evidence>
<organism evidence="5 6">
    <name type="scientific">Candidatus Falkowbacteria bacterium CG11_big_fil_rev_8_21_14_0_20_39_10</name>
    <dbReference type="NCBI Taxonomy" id="1974570"/>
    <lineage>
        <taxon>Bacteria</taxon>
        <taxon>Candidatus Falkowiibacteriota</taxon>
    </lineage>
</organism>